<evidence type="ECO:0008006" key="11">
    <source>
        <dbReference type="Google" id="ProtNLM"/>
    </source>
</evidence>
<dbReference type="GO" id="GO:0006508">
    <property type="term" value="P:proteolysis"/>
    <property type="evidence" value="ECO:0007669"/>
    <property type="project" value="UniProtKB-KW"/>
</dbReference>
<dbReference type="HOGENOM" id="CLU_065975_0_0_6"/>
<name>G4SZJ3_META2</name>
<feature type="transmembrane region" description="Helical" evidence="8">
    <location>
        <begin position="120"/>
        <end position="140"/>
    </location>
</feature>
<protein>
    <recommendedName>
        <fullName evidence="11">Eight transmembrane protein EpsH</fullName>
    </recommendedName>
</protein>
<dbReference type="InterPro" id="IPR013426">
    <property type="entry name" value="EpsH-like"/>
</dbReference>
<keyword evidence="6 8" id="KW-1133">Transmembrane helix</keyword>
<evidence type="ECO:0000256" key="1">
    <source>
        <dbReference type="ARBA" id="ARBA00004651"/>
    </source>
</evidence>
<keyword evidence="10" id="KW-1185">Reference proteome</keyword>
<dbReference type="Proteomes" id="UP000008315">
    <property type="component" value="Chromosome"/>
</dbReference>
<evidence type="ECO:0000256" key="3">
    <source>
        <dbReference type="ARBA" id="ARBA00022670"/>
    </source>
</evidence>
<sequence length="305" mass="33675">MIGNHPTTRLQNMISYPPHLSKSTHATDALALRETSMLWLCTSLLILVFTPTIFWLIERWTMSVWHNGHGILVALLVIYLVWGELKKRKNLPRSTNPWGFAILLPALAAHMLDTGMHTQLLSAAALFLALPGLALLFLGTERSKAIIFPLATLFLTLPIPLVFTESIHMTLRIIATKSVAWLLKLFGVPVYSYGTVLQVENGVLQVADACSGFSTLYAAITIAILTAYFCNSIRRRILLLLIAAPLAVGVNIVRVLVLTLLVNWFGLDVLKTSAHEISGLMTFMIALPIIFMIGQNPPETPQAEN</sequence>
<keyword evidence="2" id="KW-1003">Cell membrane</keyword>
<feature type="transmembrane region" description="Helical" evidence="8">
    <location>
        <begin position="211"/>
        <end position="230"/>
    </location>
</feature>
<keyword evidence="5" id="KW-0378">Hydrolase</keyword>
<feature type="transmembrane region" description="Helical" evidence="8">
    <location>
        <begin position="146"/>
        <end position="167"/>
    </location>
</feature>
<evidence type="ECO:0000256" key="7">
    <source>
        <dbReference type="ARBA" id="ARBA00023136"/>
    </source>
</evidence>
<keyword evidence="7 8" id="KW-0472">Membrane</keyword>
<dbReference type="EMBL" id="FO082060">
    <property type="protein sequence ID" value="CCE24434.1"/>
    <property type="molecule type" value="Genomic_DNA"/>
</dbReference>
<evidence type="ECO:0000256" key="2">
    <source>
        <dbReference type="ARBA" id="ARBA00022475"/>
    </source>
</evidence>
<dbReference type="InterPro" id="IPR026392">
    <property type="entry name" value="Exo/Archaeosortase_dom"/>
</dbReference>
<dbReference type="PATRIC" id="fig|271065.3.peg.2834"/>
<comment type="subcellular location">
    <subcellularLocation>
        <location evidence="1">Cell membrane</location>
        <topology evidence="1">Multi-pass membrane protein</topology>
    </subcellularLocation>
</comment>
<dbReference type="AlphaFoldDB" id="G4SZJ3"/>
<dbReference type="STRING" id="1091494.MEALZ_2762"/>
<dbReference type="KEGG" id="mah:MEALZ_2762"/>
<feature type="transmembrane region" description="Helical" evidence="8">
    <location>
        <begin position="237"/>
        <end position="265"/>
    </location>
</feature>
<keyword evidence="4 8" id="KW-0812">Transmembrane</keyword>
<feature type="transmembrane region" description="Helical" evidence="8">
    <location>
        <begin position="64"/>
        <end position="83"/>
    </location>
</feature>
<keyword evidence="3" id="KW-0645">Protease</keyword>
<evidence type="ECO:0000256" key="5">
    <source>
        <dbReference type="ARBA" id="ARBA00022801"/>
    </source>
</evidence>
<gene>
    <name evidence="9" type="ordered locus">MEALZ_2762</name>
</gene>
<evidence type="ECO:0000256" key="8">
    <source>
        <dbReference type="SAM" id="Phobius"/>
    </source>
</evidence>
<dbReference type="NCBIfam" id="TIGR04178">
    <property type="entry name" value="exo_archaeo"/>
    <property type="match status" value="1"/>
</dbReference>
<dbReference type="Pfam" id="PF09721">
    <property type="entry name" value="Exosortase_EpsH"/>
    <property type="match status" value="1"/>
</dbReference>
<dbReference type="NCBIfam" id="TIGR02602">
    <property type="entry name" value="8TM_EpsH"/>
    <property type="match status" value="1"/>
</dbReference>
<dbReference type="InterPro" id="IPR019127">
    <property type="entry name" value="Exosortase"/>
</dbReference>
<evidence type="ECO:0000256" key="4">
    <source>
        <dbReference type="ARBA" id="ARBA00022692"/>
    </source>
</evidence>
<organism evidence="9 10">
    <name type="scientific">Methylotuvimicrobium alcaliphilum (strain DSM 19304 / NCIMB 14124 / VKM B-2133 / 20Z)</name>
    <name type="common">Methylomicrobium alcaliphilum</name>
    <dbReference type="NCBI Taxonomy" id="1091494"/>
    <lineage>
        <taxon>Bacteria</taxon>
        <taxon>Pseudomonadati</taxon>
        <taxon>Pseudomonadota</taxon>
        <taxon>Gammaproteobacteria</taxon>
        <taxon>Methylococcales</taxon>
        <taxon>Methylococcaceae</taxon>
        <taxon>Methylotuvimicrobium</taxon>
    </lineage>
</organism>
<evidence type="ECO:0000256" key="6">
    <source>
        <dbReference type="ARBA" id="ARBA00022989"/>
    </source>
</evidence>
<accession>G4SZJ3</accession>
<dbReference type="GO" id="GO:0008233">
    <property type="term" value="F:peptidase activity"/>
    <property type="evidence" value="ECO:0007669"/>
    <property type="project" value="UniProtKB-KW"/>
</dbReference>
<proteinExistence type="predicted"/>
<feature type="transmembrane region" description="Helical" evidence="8">
    <location>
        <begin position="277"/>
        <end position="294"/>
    </location>
</feature>
<evidence type="ECO:0000313" key="10">
    <source>
        <dbReference type="Proteomes" id="UP000008315"/>
    </source>
</evidence>
<dbReference type="GO" id="GO:0005886">
    <property type="term" value="C:plasma membrane"/>
    <property type="evidence" value="ECO:0007669"/>
    <property type="project" value="UniProtKB-SubCell"/>
</dbReference>
<reference evidence="10" key="1">
    <citation type="journal article" date="2012" name="J. Bacteriol.">
        <title>Genome sequence of the haloalkaliphilic methanotrophic bacterium Methylomicrobium alcaliphilum 20Z.</title>
        <authorList>
            <person name="Vuilleumier S."/>
            <person name="Khmelenina V.N."/>
            <person name="Bringel F."/>
            <person name="Reshetnikov A.S."/>
            <person name="Lajus A."/>
            <person name="Mangenot S."/>
            <person name="Rouy Z."/>
            <person name="Op den Camp H.J."/>
            <person name="Jetten M.S."/>
            <person name="Dispirito A.A."/>
            <person name="Dunfield P."/>
            <person name="Klotz M.G."/>
            <person name="Semrau J.D."/>
            <person name="Stein L.Y."/>
            <person name="Barbe V."/>
            <person name="Medigue C."/>
            <person name="Trotsenko Y.A."/>
            <person name="Kalyuzhnaya M.G."/>
        </authorList>
    </citation>
    <scope>NUCLEOTIDE SEQUENCE [LARGE SCALE GENOMIC DNA]</scope>
    <source>
        <strain evidence="10">DSM 19304 / NCIMB 14124 / VKM B-2133 / 20Z</strain>
    </source>
</reference>
<feature type="transmembrane region" description="Helical" evidence="8">
    <location>
        <begin position="37"/>
        <end position="57"/>
    </location>
</feature>
<evidence type="ECO:0000313" key="9">
    <source>
        <dbReference type="EMBL" id="CCE24434.1"/>
    </source>
</evidence>